<dbReference type="GO" id="GO:0000329">
    <property type="term" value="C:fungal-type vacuole membrane"/>
    <property type="evidence" value="ECO:0007669"/>
    <property type="project" value="TreeGrafter"/>
</dbReference>
<evidence type="ECO:0000256" key="6">
    <source>
        <dbReference type="ARBA" id="ARBA00023136"/>
    </source>
</evidence>
<evidence type="ECO:0000256" key="7">
    <source>
        <dbReference type="SAM" id="MobiDB-lite"/>
    </source>
</evidence>
<keyword evidence="4 8" id="KW-0812">Transmembrane</keyword>
<name>A0A376B903_9ASCO</name>
<accession>A0A376B903</accession>
<evidence type="ECO:0000256" key="8">
    <source>
        <dbReference type="SAM" id="Phobius"/>
    </source>
</evidence>
<comment type="similarity">
    <text evidence="2">Belongs to the SLC43A transporter (TC 2.A.1.44) family.</text>
</comment>
<feature type="transmembrane region" description="Helical" evidence="8">
    <location>
        <begin position="360"/>
        <end position="382"/>
    </location>
</feature>
<dbReference type="AlphaFoldDB" id="A0A376B903"/>
<protein>
    <submittedName>
        <fullName evidence="9">Related to Protein FMP42</fullName>
    </submittedName>
</protein>
<evidence type="ECO:0000313" key="9">
    <source>
        <dbReference type="EMBL" id="SSD61173.1"/>
    </source>
</evidence>
<evidence type="ECO:0000256" key="4">
    <source>
        <dbReference type="ARBA" id="ARBA00022692"/>
    </source>
</evidence>
<evidence type="ECO:0000256" key="5">
    <source>
        <dbReference type="ARBA" id="ARBA00022989"/>
    </source>
</evidence>
<feature type="transmembrane region" description="Helical" evidence="8">
    <location>
        <begin position="389"/>
        <end position="408"/>
    </location>
</feature>
<evidence type="ECO:0000313" key="10">
    <source>
        <dbReference type="Proteomes" id="UP000262825"/>
    </source>
</evidence>
<dbReference type="InterPro" id="IPR036259">
    <property type="entry name" value="MFS_trans_sf"/>
</dbReference>
<feature type="transmembrane region" description="Helical" evidence="8">
    <location>
        <begin position="482"/>
        <end position="501"/>
    </location>
</feature>
<dbReference type="Proteomes" id="UP000262825">
    <property type="component" value="Unassembled WGS sequence"/>
</dbReference>
<dbReference type="VEuPathDB" id="FungiDB:SCODWIG_02934"/>
<feature type="transmembrane region" description="Helical" evidence="8">
    <location>
        <begin position="7"/>
        <end position="31"/>
    </location>
</feature>
<evidence type="ECO:0000256" key="2">
    <source>
        <dbReference type="ARBA" id="ARBA00006595"/>
    </source>
</evidence>
<evidence type="ECO:0000256" key="3">
    <source>
        <dbReference type="ARBA" id="ARBA00022448"/>
    </source>
</evidence>
<dbReference type="SUPFAM" id="SSF103473">
    <property type="entry name" value="MFS general substrate transporter"/>
    <property type="match status" value="1"/>
</dbReference>
<proteinExistence type="inferred from homology"/>
<dbReference type="InterPro" id="IPR052599">
    <property type="entry name" value="SLC43A_AATransporter"/>
</dbReference>
<dbReference type="EMBL" id="UFAJ01000593">
    <property type="protein sequence ID" value="SSD61173.1"/>
    <property type="molecule type" value="Genomic_DNA"/>
</dbReference>
<sequence length="531" mass="58581">MKKPSLPVIQIVCAVTWCLFAAGPIFGFAALKPILVSEGVYSDLCKTNSTISLNNDYAITKNMFTSGKFIPEKPCITQDLKLNMIFTIGAVVTNLCSLAVGFVLDHAGPRICGYVGVCFLTIGSFILQFSKQIQLFDPYLTGYIGLAIGGPFVFISTFQLANSIPKHSGSILALITGSFDTSSALFLFYRLYYQNVNPNCGLKTFFSWYLLVPTFILLCQLFIMPKDSYKTIGNIHKLEIEGLNESGFIPQEVIDTTQDGDERASLIRANSQGLDPVKSTHSGRRKSVVELAVENKLKSKTNGIFGVLHNYTAMQQLKTPWYFLMQGFTIICMLRINYFVATIRSQEEFLLGSYEEALRLNGVFDVALPLGGVIAIPFIGIILDHMATLSVLVLVTCISVIIGILGLIPHSFTANLIGILILVAYRPFYYTVVSDYCAKVFGFETFGTVYGLLMTIAGLLNLLQSVFDRWTHSVFKMNPTPINSILVLITILFGGSLFFYIKLQLKKISQDNEASPSSSTHGLLETTYGSV</sequence>
<reference evidence="10" key="1">
    <citation type="submission" date="2018-06" db="EMBL/GenBank/DDBJ databases">
        <authorList>
            <person name="Guldener U."/>
        </authorList>
    </citation>
    <scope>NUCLEOTIDE SEQUENCE [LARGE SCALE GENOMIC DNA]</scope>
    <source>
        <strain evidence="10">UTAD17</strain>
    </source>
</reference>
<organism evidence="9 10">
    <name type="scientific">Saccharomycodes ludwigii</name>
    <dbReference type="NCBI Taxonomy" id="36035"/>
    <lineage>
        <taxon>Eukaryota</taxon>
        <taxon>Fungi</taxon>
        <taxon>Dikarya</taxon>
        <taxon>Ascomycota</taxon>
        <taxon>Saccharomycotina</taxon>
        <taxon>Saccharomycetes</taxon>
        <taxon>Saccharomycodales</taxon>
        <taxon>Saccharomycodaceae</taxon>
        <taxon>Saccharomycodes</taxon>
    </lineage>
</organism>
<feature type="transmembrane region" description="Helical" evidence="8">
    <location>
        <begin position="111"/>
        <end position="130"/>
    </location>
</feature>
<feature type="transmembrane region" description="Helical" evidence="8">
    <location>
        <begin position="414"/>
        <end position="433"/>
    </location>
</feature>
<keyword evidence="5 8" id="KW-1133">Transmembrane helix</keyword>
<feature type="region of interest" description="Disordered" evidence="7">
    <location>
        <begin position="512"/>
        <end position="531"/>
    </location>
</feature>
<dbReference type="Gene3D" id="1.20.1250.20">
    <property type="entry name" value="MFS general substrate transporter like domains"/>
    <property type="match status" value="1"/>
</dbReference>
<feature type="transmembrane region" description="Helical" evidence="8">
    <location>
        <begin position="440"/>
        <end position="462"/>
    </location>
</feature>
<feature type="transmembrane region" description="Helical" evidence="8">
    <location>
        <begin position="321"/>
        <end position="340"/>
    </location>
</feature>
<dbReference type="PANTHER" id="PTHR20772">
    <property type="entry name" value="PROTEIN FMP42"/>
    <property type="match status" value="1"/>
</dbReference>
<comment type="subcellular location">
    <subcellularLocation>
        <location evidence="1">Membrane</location>
        <topology evidence="1">Multi-pass membrane protein</topology>
    </subcellularLocation>
</comment>
<feature type="transmembrane region" description="Helical" evidence="8">
    <location>
        <begin position="172"/>
        <end position="193"/>
    </location>
</feature>
<feature type="transmembrane region" description="Helical" evidence="8">
    <location>
        <begin position="205"/>
        <end position="223"/>
    </location>
</feature>
<keyword evidence="10" id="KW-1185">Reference proteome</keyword>
<feature type="transmembrane region" description="Helical" evidence="8">
    <location>
        <begin position="142"/>
        <end position="160"/>
    </location>
</feature>
<keyword evidence="3" id="KW-0813">Transport</keyword>
<dbReference type="PANTHER" id="PTHR20772:SF2">
    <property type="entry name" value="PROTEIN FMP42"/>
    <property type="match status" value="1"/>
</dbReference>
<feature type="transmembrane region" description="Helical" evidence="8">
    <location>
        <begin position="84"/>
        <end position="104"/>
    </location>
</feature>
<keyword evidence="6 8" id="KW-0472">Membrane</keyword>
<evidence type="ECO:0000256" key="1">
    <source>
        <dbReference type="ARBA" id="ARBA00004141"/>
    </source>
</evidence>
<gene>
    <name evidence="9" type="ORF">SCODWIG_02934</name>
</gene>